<keyword evidence="4" id="KW-1185">Reference proteome</keyword>
<accession>A0A151JC59</accession>
<dbReference type="Pfam" id="PF20700">
    <property type="entry name" value="Mutator"/>
    <property type="match status" value="1"/>
</dbReference>
<feature type="domain" description="Mutator-like transposase" evidence="2">
    <location>
        <begin position="7"/>
        <end position="71"/>
    </location>
</feature>
<evidence type="ECO:0000313" key="4">
    <source>
        <dbReference type="Proteomes" id="UP000078492"/>
    </source>
</evidence>
<proteinExistence type="predicted"/>
<keyword evidence="1" id="KW-0732">Signal</keyword>
<evidence type="ECO:0000259" key="2">
    <source>
        <dbReference type="Pfam" id="PF20700"/>
    </source>
</evidence>
<dbReference type="EMBL" id="KQ979060">
    <property type="protein sequence ID" value="KYN23169.1"/>
    <property type="molecule type" value="Genomic_DNA"/>
</dbReference>
<dbReference type="InterPro" id="IPR049012">
    <property type="entry name" value="Mutator_transp_dom"/>
</dbReference>
<gene>
    <name evidence="3" type="ORF">ALC57_04411</name>
</gene>
<feature type="signal peptide" evidence="1">
    <location>
        <begin position="1"/>
        <end position="16"/>
    </location>
</feature>
<organism evidence="3 4">
    <name type="scientific">Trachymyrmex cornetzi</name>
    <dbReference type="NCBI Taxonomy" id="471704"/>
    <lineage>
        <taxon>Eukaryota</taxon>
        <taxon>Metazoa</taxon>
        <taxon>Ecdysozoa</taxon>
        <taxon>Arthropoda</taxon>
        <taxon>Hexapoda</taxon>
        <taxon>Insecta</taxon>
        <taxon>Pterygota</taxon>
        <taxon>Neoptera</taxon>
        <taxon>Endopterygota</taxon>
        <taxon>Hymenoptera</taxon>
        <taxon>Apocrita</taxon>
        <taxon>Aculeata</taxon>
        <taxon>Formicoidea</taxon>
        <taxon>Formicidae</taxon>
        <taxon>Myrmicinae</taxon>
        <taxon>Trachymyrmex</taxon>
    </lineage>
</organism>
<dbReference type="Proteomes" id="UP000078492">
    <property type="component" value="Unassembled WGS sequence"/>
</dbReference>
<name>A0A151JC59_9HYME</name>
<feature type="chain" id="PRO_5007582560" description="Mutator-like transposase domain-containing protein" evidence="1">
    <location>
        <begin position="17"/>
        <end position="78"/>
    </location>
</feature>
<reference evidence="3 4" key="1">
    <citation type="submission" date="2015-09" db="EMBL/GenBank/DDBJ databases">
        <title>Trachymyrmex cornetzi WGS genome.</title>
        <authorList>
            <person name="Nygaard S."/>
            <person name="Hu H."/>
            <person name="Boomsma J."/>
            <person name="Zhang G."/>
        </authorList>
    </citation>
    <scope>NUCLEOTIDE SEQUENCE [LARGE SCALE GENOMIC DNA]</scope>
    <source>
        <strain evidence="3">Tcor2-1</strain>
        <tissue evidence="3">Whole body</tissue>
    </source>
</reference>
<evidence type="ECO:0000256" key="1">
    <source>
        <dbReference type="SAM" id="SignalP"/>
    </source>
</evidence>
<dbReference type="AlphaFoldDB" id="A0A151JC59"/>
<sequence length="78" mass="9033">IFPIVFFLGILHSGLGWTHVQKLFACMNIPYFNFKTFKIYEREVGLVAEKIAEESCKEATALERKLTLEQAEIIKQQL</sequence>
<feature type="non-terminal residue" evidence="3">
    <location>
        <position position="1"/>
    </location>
</feature>
<protein>
    <recommendedName>
        <fullName evidence="2">Mutator-like transposase domain-containing protein</fullName>
    </recommendedName>
</protein>
<evidence type="ECO:0000313" key="3">
    <source>
        <dbReference type="EMBL" id="KYN23169.1"/>
    </source>
</evidence>